<dbReference type="EMBL" id="MLCO01000447">
    <property type="protein sequence ID" value="ONG44215.1"/>
    <property type="molecule type" value="Genomic_DNA"/>
</dbReference>
<sequence>MILRPPDGASRLLISQPSHAWLSGQMLAAWGAPGFALPDPAPETILAAEQHDLAWLGWETAPSLNPANGLPHSFLELGPAVHAPMWAEGVEQARAAWGLWTALLVSLHGTRIYTRHMTPAEQPPADRAAIERNAARQGALQAEWIARLGAPAEQVARNSALVGVTDALSLALCFADPDWVEPAPMADGSSAPLTLTRRSAACWSLDPWPFREAALTLRCEAIRLPLDTRWTDQEAMRRDLRQAERVILAETLKPPGAA</sequence>
<keyword evidence="2" id="KW-1185">Reference proteome</keyword>
<dbReference type="OrthoDB" id="190426at2"/>
<protein>
    <recommendedName>
        <fullName evidence="3">DUF3891 domain-containing protein</fullName>
    </recommendedName>
</protein>
<dbReference type="AlphaFoldDB" id="A0A1V2GUD8"/>
<dbReference type="Proteomes" id="UP000188879">
    <property type="component" value="Unassembled WGS sequence"/>
</dbReference>
<dbReference type="RefSeq" id="WP_076960543.1">
    <property type="nucleotide sequence ID" value="NZ_MLCO01000447.1"/>
</dbReference>
<accession>A0A1V2GUD8</accession>
<dbReference type="InterPro" id="IPR024992">
    <property type="entry name" value="DUF3891"/>
</dbReference>
<reference evidence="1 2" key="1">
    <citation type="submission" date="2016-10" db="EMBL/GenBank/DDBJ databases">
        <title>Draft Genome sequence of Roseomonas sp. strain M3.</title>
        <authorList>
            <person name="Subhash Y."/>
            <person name="Lee S."/>
        </authorList>
    </citation>
    <scope>NUCLEOTIDE SEQUENCE [LARGE SCALE GENOMIC DNA]</scope>
    <source>
        <strain evidence="1 2">M3</strain>
    </source>
</reference>
<evidence type="ECO:0008006" key="3">
    <source>
        <dbReference type="Google" id="ProtNLM"/>
    </source>
</evidence>
<organism evidence="1 2">
    <name type="scientific">Teichococcus deserti</name>
    <dbReference type="NCBI Taxonomy" id="1817963"/>
    <lineage>
        <taxon>Bacteria</taxon>
        <taxon>Pseudomonadati</taxon>
        <taxon>Pseudomonadota</taxon>
        <taxon>Alphaproteobacteria</taxon>
        <taxon>Acetobacterales</taxon>
        <taxon>Roseomonadaceae</taxon>
        <taxon>Roseomonas</taxon>
    </lineage>
</organism>
<gene>
    <name evidence="1" type="ORF">BKE38_28355</name>
</gene>
<comment type="caution">
    <text evidence="1">The sequence shown here is derived from an EMBL/GenBank/DDBJ whole genome shotgun (WGS) entry which is preliminary data.</text>
</comment>
<evidence type="ECO:0000313" key="1">
    <source>
        <dbReference type="EMBL" id="ONG44215.1"/>
    </source>
</evidence>
<name>A0A1V2GUD8_9PROT</name>
<evidence type="ECO:0000313" key="2">
    <source>
        <dbReference type="Proteomes" id="UP000188879"/>
    </source>
</evidence>
<proteinExistence type="predicted"/>
<dbReference type="Pfam" id="PF13030">
    <property type="entry name" value="DUF3891"/>
    <property type="match status" value="1"/>
</dbReference>